<dbReference type="SUPFAM" id="SSF52374">
    <property type="entry name" value="Nucleotidylyl transferase"/>
    <property type="match status" value="1"/>
</dbReference>
<proteinExistence type="inferred from homology"/>
<comment type="subcellular location">
    <subcellularLocation>
        <location evidence="2">Cytoplasm</location>
    </subcellularLocation>
</comment>
<keyword evidence="2" id="KW-0067">ATP-binding</keyword>
<sequence length="416" mass="47922">MSITGIISEYNPFHNGHKYLIQKHKENFPDSYFIAVMSGNFTQRGEIALVDKWQRAKLAVANGIDLVIELPFVFAVRSAQYFAKGGIDLLHKLHCVDTICFGSEYTNEKDLTFIAQTSQSKKFQQMLKNKLADGQSYAAVTSEVLSNLTNISEDILKAPNTILGIEYLKANLNLEKPLSVNIIQRMKAEHNDLNYQENFASGTAIRHSLYTNNSNFSKLKQVVPSETYFLLQKIHQTQDLPHLDYLFTNLISKLRLAKLDELTKIYGIREGLEYKLLKTANEAINLQDFFQKLKSKRYPLTNLQRLTLYLLLNITKDLIQRFDDTGTLYARVLAFNDRGTELLKQMKKNASIPIITKTTSYLDSKKRCQQKLTTFEEMLAIDTYATELYNLCFNPFKPYGKDFTTSPYYFKTYNKN</sequence>
<dbReference type="InterPro" id="IPR014729">
    <property type="entry name" value="Rossmann-like_a/b/a_fold"/>
</dbReference>
<comment type="caution">
    <text evidence="2">Lacks conserved residue(s) required for the propagation of feature annotation.</text>
</comment>
<keyword evidence="2" id="KW-0436">Ligase</keyword>
<reference evidence="3 4" key="1">
    <citation type="submission" date="2018-06" db="EMBL/GenBank/DDBJ databases">
        <authorList>
            <consortium name="Pathogen Informatics"/>
            <person name="Doyle S."/>
        </authorList>
    </citation>
    <scope>NUCLEOTIDE SEQUENCE [LARGE SCALE GENOMIC DNA]</scope>
    <source>
        <strain evidence="3 4">NCTC10571</strain>
    </source>
</reference>
<dbReference type="Proteomes" id="UP000255234">
    <property type="component" value="Unassembled WGS sequence"/>
</dbReference>
<keyword evidence="1 2" id="KW-0819">tRNA processing</keyword>
<keyword evidence="2" id="KW-0694">RNA-binding</keyword>
<dbReference type="GO" id="GO:0006400">
    <property type="term" value="P:tRNA modification"/>
    <property type="evidence" value="ECO:0007669"/>
    <property type="project" value="UniProtKB-UniRule"/>
</dbReference>
<feature type="binding site" evidence="2">
    <location>
        <position position="160"/>
    </location>
    <ligand>
        <name>ATP</name>
        <dbReference type="ChEBI" id="CHEBI:30616"/>
    </ligand>
</feature>
<evidence type="ECO:0000313" key="4">
    <source>
        <dbReference type="Proteomes" id="UP000255234"/>
    </source>
</evidence>
<dbReference type="GO" id="GO:0005737">
    <property type="term" value="C:cytoplasm"/>
    <property type="evidence" value="ECO:0007669"/>
    <property type="project" value="UniProtKB-SubCell"/>
</dbReference>
<evidence type="ECO:0000256" key="2">
    <source>
        <dbReference type="HAMAP-Rule" id="MF_01539"/>
    </source>
</evidence>
<feature type="binding site" evidence="2">
    <location>
        <position position="185"/>
    </location>
    <ligand>
        <name>ATP</name>
        <dbReference type="ChEBI" id="CHEBI:30616"/>
    </ligand>
</feature>
<dbReference type="PANTHER" id="PTHR37825">
    <property type="entry name" value="TRNA(MET) CYTIDINE ACETATE LIGASE"/>
    <property type="match status" value="1"/>
</dbReference>
<keyword evidence="2" id="KW-0547">Nucleotide-binding</keyword>
<dbReference type="AlphaFoldDB" id="A0A378NRM0"/>
<dbReference type="Pfam" id="PF05636">
    <property type="entry name" value="HIGH_NTase1"/>
    <property type="match status" value="1"/>
</dbReference>
<comment type="function">
    <text evidence="2">Catalyzes the formation of N(4)-acetylcytidine (ac(4)C) at the wobble position of elongator tRNA(Met), using acetate and ATP as substrates. First activates an acetate ion to form acetyladenylate (Ac-AMP) and then transfers the acetyl group to tRNA to form ac(4)C34.</text>
</comment>
<keyword evidence="2" id="KW-0820">tRNA-binding</keyword>
<evidence type="ECO:0000256" key="1">
    <source>
        <dbReference type="ARBA" id="ARBA00022694"/>
    </source>
</evidence>
<dbReference type="GO" id="GO:0005524">
    <property type="term" value="F:ATP binding"/>
    <property type="evidence" value="ECO:0007669"/>
    <property type="project" value="UniProtKB-KW"/>
</dbReference>
<evidence type="ECO:0000313" key="3">
    <source>
        <dbReference type="EMBL" id="STY70516.1"/>
    </source>
</evidence>
<gene>
    <name evidence="2" type="primary">tmcAL</name>
    <name evidence="3" type="ORF">NCTC10571_00655</name>
</gene>
<comment type="similarity">
    <text evidence="2">Belongs to the TmcAL family.</text>
</comment>
<feature type="binding site" evidence="2">
    <location>
        <begin position="7"/>
        <end position="20"/>
    </location>
    <ligand>
        <name>ATP</name>
        <dbReference type="ChEBI" id="CHEBI:30616"/>
    </ligand>
</feature>
<protein>
    <recommendedName>
        <fullName evidence="2">tRNA(Met) cytidine acetate ligase</fullName>
        <ecNumber evidence="2">6.3.4.-</ecNumber>
    </recommendedName>
</protein>
<feature type="binding site" evidence="2">
    <location>
        <position position="102"/>
    </location>
    <ligand>
        <name>ATP</name>
        <dbReference type="ChEBI" id="CHEBI:30616"/>
    </ligand>
</feature>
<name>A0A378NRM0_9FIRM</name>
<accession>A0A378NRM0</accession>
<dbReference type="RefSeq" id="WP_115151115.1">
    <property type="nucleotide sequence ID" value="NZ_UGPP01000001.1"/>
</dbReference>
<comment type="catalytic activity">
    <reaction evidence="2">
        <text>cytidine(34) in elongator tRNA(Met) + acetate + ATP = N(4)-acetylcytidine(34) in elongator tRNA(Met) + AMP + diphosphate</text>
        <dbReference type="Rhea" id="RHEA:58144"/>
        <dbReference type="Rhea" id="RHEA-COMP:10693"/>
        <dbReference type="Rhea" id="RHEA-COMP:10694"/>
        <dbReference type="ChEBI" id="CHEBI:30089"/>
        <dbReference type="ChEBI" id="CHEBI:30616"/>
        <dbReference type="ChEBI" id="CHEBI:33019"/>
        <dbReference type="ChEBI" id="CHEBI:74900"/>
        <dbReference type="ChEBI" id="CHEBI:82748"/>
        <dbReference type="ChEBI" id="CHEBI:456215"/>
    </reaction>
</comment>
<organism evidence="3 4">
    <name type="scientific">Megamonas hypermegale</name>
    <dbReference type="NCBI Taxonomy" id="158847"/>
    <lineage>
        <taxon>Bacteria</taxon>
        <taxon>Bacillati</taxon>
        <taxon>Bacillota</taxon>
        <taxon>Negativicutes</taxon>
        <taxon>Selenomonadales</taxon>
        <taxon>Selenomonadaceae</taxon>
        <taxon>Megamonas</taxon>
    </lineage>
</organism>
<dbReference type="GO" id="GO:0016879">
    <property type="term" value="F:ligase activity, forming carbon-nitrogen bonds"/>
    <property type="evidence" value="ECO:0007669"/>
    <property type="project" value="UniProtKB-UniRule"/>
</dbReference>
<dbReference type="EMBL" id="UGPP01000001">
    <property type="protein sequence ID" value="STY70516.1"/>
    <property type="molecule type" value="Genomic_DNA"/>
</dbReference>
<keyword evidence="2" id="KW-0963">Cytoplasm</keyword>
<dbReference type="HAMAP" id="MF_01539">
    <property type="entry name" value="TmcAL"/>
    <property type="match status" value="1"/>
</dbReference>
<dbReference type="GO" id="GO:0000049">
    <property type="term" value="F:tRNA binding"/>
    <property type="evidence" value="ECO:0007669"/>
    <property type="project" value="UniProtKB-KW"/>
</dbReference>
<dbReference type="EC" id="6.3.4.-" evidence="2"/>
<dbReference type="InterPro" id="IPR008513">
    <property type="entry name" value="tRNA(Met)_cyd_acetate_ligase"/>
</dbReference>
<dbReference type="NCBIfam" id="NF010191">
    <property type="entry name" value="PRK13670.1"/>
    <property type="match status" value="1"/>
</dbReference>
<dbReference type="Gene3D" id="3.40.50.620">
    <property type="entry name" value="HUPs"/>
    <property type="match status" value="1"/>
</dbReference>
<dbReference type="PANTHER" id="PTHR37825:SF1">
    <property type="entry name" value="TRNA(MET) CYTIDINE ACETATE LIGASE"/>
    <property type="match status" value="1"/>
</dbReference>